<keyword evidence="3" id="KW-1185">Reference proteome</keyword>
<evidence type="ECO:0000313" key="3">
    <source>
        <dbReference type="Proteomes" id="UP000190166"/>
    </source>
</evidence>
<organism evidence="2 3">
    <name type="scientific">Chitinophaga ginsengisegetis</name>
    <dbReference type="NCBI Taxonomy" id="393003"/>
    <lineage>
        <taxon>Bacteria</taxon>
        <taxon>Pseudomonadati</taxon>
        <taxon>Bacteroidota</taxon>
        <taxon>Chitinophagia</taxon>
        <taxon>Chitinophagales</taxon>
        <taxon>Chitinophagaceae</taxon>
        <taxon>Chitinophaga</taxon>
    </lineage>
</organism>
<name>A0A1T5P9V7_9BACT</name>
<protein>
    <submittedName>
        <fullName evidence="2">Uncharacterized protein</fullName>
    </submittedName>
</protein>
<evidence type="ECO:0000256" key="1">
    <source>
        <dbReference type="SAM" id="MobiDB-lite"/>
    </source>
</evidence>
<dbReference type="AlphaFoldDB" id="A0A1T5P9V7"/>
<dbReference type="EMBL" id="FUZZ01000005">
    <property type="protein sequence ID" value="SKD09501.1"/>
    <property type="molecule type" value="Genomic_DNA"/>
</dbReference>
<sequence>MRLQKMTGIIIALMMCMSCNQFRESIHDTLYGSDTDSSYKDLPSGEDETSTTTSSSTSTHLSTSSSTTHTTVVEQRNGTTIIYNSTKTSGDNDFLGNAGKLVAAERALRELPAFAGKSIHLYRSIHFYEDGRINVTIQHPQNPEYIDEYNYSKGKWEEPKPVQMSVRDNISESLVSLDDISFASATAVYRNYNRKAEDVAGAKPLTHIYGIFRGNSITWYPQSINGSREKYFISFTPNGSLKDYYRE</sequence>
<dbReference type="RefSeq" id="WP_079472662.1">
    <property type="nucleotide sequence ID" value="NZ_FUZZ01000005.1"/>
</dbReference>
<feature type="compositionally biased region" description="Low complexity" evidence="1">
    <location>
        <begin position="50"/>
        <end position="71"/>
    </location>
</feature>
<dbReference type="STRING" id="393003.SAMN05660461_5390"/>
<evidence type="ECO:0000313" key="2">
    <source>
        <dbReference type="EMBL" id="SKD09501.1"/>
    </source>
</evidence>
<dbReference type="Proteomes" id="UP000190166">
    <property type="component" value="Unassembled WGS sequence"/>
</dbReference>
<accession>A0A1T5P9V7</accession>
<feature type="region of interest" description="Disordered" evidence="1">
    <location>
        <begin position="37"/>
        <end position="73"/>
    </location>
</feature>
<gene>
    <name evidence="2" type="ORF">SAMN05660461_5390</name>
</gene>
<reference evidence="2 3" key="1">
    <citation type="submission" date="2017-02" db="EMBL/GenBank/DDBJ databases">
        <authorList>
            <person name="Peterson S.W."/>
        </authorList>
    </citation>
    <scope>NUCLEOTIDE SEQUENCE [LARGE SCALE GENOMIC DNA]</scope>
    <source>
        <strain evidence="2 3">DSM 18108</strain>
    </source>
</reference>
<proteinExistence type="predicted"/>